<dbReference type="CDD" id="cd19367">
    <property type="entry name" value="TenA_C_ScTHI20-like"/>
    <property type="match status" value="1"/>
</dbReference>
<proteinExistence type="inferred from homology"/>
<keyword evidence="3 12" id="KW-0808">Transferase</keyword>
<dbReference type="OrthoDB" id="6755010at2759"/>
<dbReference type="InterPro" id="IPR012337">
    <property type="entry name" value="RNaseH-like_sf"/>
</dbReference>
<feature type="compositionally biased region" description="Basic and acidic residues" evidence="13">
    <location>
        <begin position="98"/>
        <end position="108"/>
    </location>
</feature>
<evidence type="ECO:0000259" key="17">
    <source>
        <dbReference type="Pfam" id="PF08543"/>
    </source>
</evidence>
<evidence type="ECO:0000256" key="10">
    <source>
        <dbReference type="ARBA" id="ARBA00023125"/>
    </source>
</evidence>
<dbReference type="InterPro" id="IPR016084">
    <property type="entry name" value="Haem_Oase-like_multi-hlx"/>
</dbReference>
<dbReference type="CDD" id="cd01169">
    <property type="entry name" value="HMPP_kinase"/>
    <property type="match status" value="1"/>
</dbReference>
<evidence type="ECO:0000259" key="16">
    <source>
        <dbReference type="Pfam" id="PF03104"/>
    </source>
</evidence>
<dbReference type="SUPFAM" id="SSF53098">
    <property type="entry name" value="Ribonuclease H-like"/>
    <property type="match status" value="1"/>
</dbReference>
<dbReference type="Gene3D" id="3.90.1600.10">
    <property type="entry name" value="Palm domain of DNA polymerase"/>
    <property type="match status" value="1"/>
</dbReference>
<dbReference type="InterPro" id="IPR004399">
    <property type="entry name" value="HMP/HMP-P_kinase_dom"/>
</dbReference>
<dbReference type="Pfam" id="PF08543">
    <property type="entry name" value="Phos_pyr_kin"/>
    <property type="match status" value="1"/>
</dbReference>
<feature type="domain" description="Pyridoxamine kinase/Phosphomethylpyrimidine kinase" evidence="17">
    <location>
        <begin position="1452"/>
        <end position="1719"/>
    </location>
</feature>
<dbReference type="CDD" id="cd05532">
    <property type="entry name" value="POLBc_alpha"/>
    <property type="match status" value="1"/>
</dbReference>
<dbReference type="InterPro" id="IPR027574">
    <property type="entry name" value="Thiaminase_II"/>
</dbReference>
<feature type="region of interest" description="Disordered" evidence="13">
    <location>
        <begin position="145"/>
        <end position="304"/>
    </location>
</feature>
<dbReference type="Pfam" id="PF03070">
    <property type="entry name" value="TENA_THI-4"/>
    <property type="match status" value="1"/>
</dbReference>
<dbReference type="GO" id="GO:1902975">
    <property type="term" value="P:mitotic DNA replication initiation"/>
    <property type="evidence" value="ECO:0007669"/>
    <property type="project" value="InterPro"/>
</dbReference>
<dbReference type="InterPro" id="IPR042087">
    <property type="entry name" value="DNA_pol_B_thumb"/>
</dbReference>
<dbReference type="GO" id="GO:0003688">
    <property type="term" value="F:DNA replication origin binding"/>
    <property type="evidence" value="ECO:0007669"/>
    <property type="project" value="TreeGrafter"/>
</dbReference>
<dbReference type="SUPFAM" id="SSF56672">
    <property type="entry name" value="DNA/RNA polymerases"/>
    <property type="match status" value="1"/>
</dbReference>
<feature type="domain" description="Thiaminase-2/PQQC" evidence="15">
    <location>
        <begin position="1743"/>
        <end position="1951"/>
    </location>
</feature>
<dbReference type="InterPro" id="IPR006172">
    <property type="entry name" value="DNA-dir_DNA_pol_B"/>
</dbReference>
<evidence type="ECO:0000313" key="20">
    <source>
        <dbReference type="EMBL" id="QKX60649.1"/>
    </source>
</evidence>
<dbReference type="GO" id="GO:0009228">
    <property type="term" value="P:thiamine biosynthetic process"/>
    <property type="evidence" value="ECO:0007669"/>
    <property type="project" value="InterPro"/>
</dbReference>
<dbReference type="FunFam" id="1.10.132.60:FF:000004">
    <property type="entry name" value="DNA polymerase"/>
    <property type="match status" value="1"/>
</dbReference>
<dbReference type="InterPro" id="IPR043502">
    <property type="entry name" value="DNA/RNA_pol_sf"/>
</dbReference>
<evidence type="ECO:0000256" key="7">
    <source>
        <dbReference type="ARBA" id="ARBA00022771"/>
    </source>
</evidence>
<gene>
    <name evidence="20" type="ORF">TRUGW13939_07795</name>
</gene>
<organism evidence="20 21">
    <name type="scientific">Talaromyces rugulosus</name>
    <name type="common">Penicillium rugulosum</name>
    <dbReference type="NCBI Taxonomy" id="121627"/>
    <lineage>
        <taxon>Eukaryota</taxon>
        <taxon>Fungi</taxon>
        <taxon>Dikarya</taxon>
        <taxon>Ascomycota</taxon>
        <taxon>Pezizomycotina</taxon>
        <taxon>Eurotiomycetes</taxon>
        <taxon>Eurotiomycetidae</taxon>
        <taxon>Eurotiales</taxon>
        <taxon>Trichocomaceae</taxon>
        <taxon>Talaromyces</taxon>
        <taxon>Talaromyces sect. Islandici</taxon>
    </lineage>
</organism>
<dbReference type="PRINTS" id="PR00106">
    <property type="entry name" value="DNAPOLB"/>
</dbReference>
<dbReference type="Gene3D" id="1.10.287.690">
    <property type="entry name" value="Helix hairpin bin"/>
    <property type="match status" value="1"/>
</dbReference>
<dbReference type="SMART" id="SM00486">
    <property type="entry name" value="POLBc"/>
    <property type="match status" value="1"/>
</dbReference>
<dbReference type="CDD" id="cd05776">
    <property type="entry name" value="DNA_polB_alpha_exo"/>
    <property type="match status" value="1"/>
</dbReference>
<dbReference type="FunFam" id="3.30.70.2820:FF:000001">
    <property type="entry name" value="DNA polymerase"/>
    <property type="match status" value="1"/>
</dbReference>
<keyword evidence="11" id="KW-0539">Nucleus</keyword>
<dbReference type="PANTHER" id="PTHR45861">
    <property type="entry name" value="DNA POLYMERASE ALPHA CATALYTIC SUBUNIT"/>
    <property type="match status" value="1"/>
</dbReference>
<comment type="catalytic activity">
    <reaction evidence="12">
        <text>DNA(n) + a 2'-deoxyribonucleoside 5'-triphosphate = DNA(n+1) + diphosphate</text>
        <dbReference type="Rhea" id="RHEA:22508"/>
        <dbReference type="Rhea" id="RHEA-COMP:17339"/>
        <dbReference type="Rhea" id="RHEA-COMP:17340"/>
        <dbReference type="ChEBI" id="CHEBI:33019"/>
        <dbReference type="ChEBI" id="CHEBI:61560"/>
        <dbReference type="ChEBI" id="CHEBI:173112"/>
        <dbReference type="EC" id="2.7.7.7"/>
    </reaction>
</comment>
<keyword evidence="6" id="KW-0479">Metal-binding</keyword>
<dbReference type="FunFam" id="3.40.1190.20:FF:000034">
    <property type="entry name" value="Putative hydroxymethylpyrimidine/ phosphomethylpyrimidine kinase 2"/>
    <property type="match status" value="1"/>
</dbReference>
<dbReference type="InterPro" id="IPR013749">
    <property type="entry name" value="PM/HMP-P_kinase-1"/>
</dbReference>
<evidence type="ECO:0000259" key="14">
    <source>
        <dbReference type="Pfam" id="PF00136"/>
    </source>
</evidence>
<dbReference type="KEGG" id="trg:TRUGW13939_07795"/>
<dbReference type="GO" id="GO:0008270">
    <property type="term" value="F:zinc ion binding"/>
    <property type="evidence" value="ECO:0007669"/>
    <property type="project" value="UniProtKB-KW"/>
</dbReference>
<evidence type="ECO:0000256" key="6">
    <source>
        <dbReference type="ARBA" id="ARBA00022723"/>
    </source>
</evidence>
<feature type="compositionally biased region" description="Acidic residues" evidence="13">
    <location>
        <begin position="202"/>
        <end position="222"/>
    </location>
</feature>
<dbReference type="FunFam" id="1.10.3200.20:FF:000002">
    <property type="entry name" value="DNA polymerase"/>
    <property type="match status" value="1"/>
</dbReference>
<dbReference type="Proteomes" id="UP000509510">
    <property type="component" value="Chromosome IV"/>
</dbReference>
<evidence type="ECO:0000256" key="11">
    <source>
        <dbReference type="ARBA" id="ARBA00023242"/>
    </source>
</evidence>
<feature type="domain" description="DNA-directed DNA polymerase family B exonuclease" evidence="16">
    <location>
        <begin position="470"/>
        <end position="713"/>
    </location>
</feature>
<feature type="region of interest" description="Disordered" evidence="13">
    <location>
        <begin position="78"/>
        <end position="133"/>
    </location>
</feature>
<reference evidence="21" key="1">
    <citation type="submission" date="2020-06" db="EMBL/GenBank/DDBJ databases">
        <title>A chromosome-scale genome assembly of Talaromyces rugulosus W13939.</title>
        <authorList>
            <person name="Wang B."/>
            <person name="Guo L."/>
            <person name="Ye K."/>
            <person name="Wang L."/>
        </authorList>
    </citation>
    <scope>NUCLEOTIDE SEQUENCE [LARGE SCALE GENOMIC DNA]</scope>
    <source>
        <strain evidence="21">W13939</strain>
    </source>
</reference>
<dbReference type="Gene3D" id="3.30.70.2820">
    <property type="match status" value="1"/>
</dbReference>
<dbReference type="GO" id="GO:0003682">
    <property type="term" value="F:chromatin binding"/>
    <property type="evidence" value="ECO:0007669"/>
    <property type="project" value="TreeGrafter"/>
</dbReference>
<dbReference type="PROSITE" id="PS00116">
    <property type="entry name" value="DNA_POLYMERASE_B"/>
    <property type="match status" value="1"/>
</dbReference>
<feature type="domain" description="Zinc finger DNA-directed DNA polymerase family B alpha" evidence="18">
    <location>
        <begin position="1262"/>
        <end position="1438"/>
    </location>
</feature>
<keyword evidence="10 12" id="KW-0238">DNA-binding</keyword>
<dbReference type="Gene3D" id="3.30.420.10">
    <property type="entry name" value="Ribonuclease H-like superfamily/Ribonuclease H"/>
    <property type="match status" value="1"/>
</dbReference>
<dbReference type="Pfam" id="PF12254">
    <property type="entry name" value="DNA_pol_alpha_N"/>
    <property type="match status" value="1"/>
</dbReference>
<evidence type="ECO:0000256" key="4">
    <source>
        <dbReference type="ARBA" id="ARBA00022695"/>
    </source>
</evidence>
<dbReference type="SUPFAM" id="SSF48613">
    <property type="entry name" value="Heme oxygenase-like"/>
    <property type="match status" value="1"/>
</dbReference>
<dbReference type="InterPro" id="IPR004305">
    <property type="entry name" value="Thiaminase-2/PQQC"/>
</dbReference>
<dbReference type="PANTHER" id="PTHR45861:SF1">
    <property type="entry name" value="DNA POLYMERASE ALPHA CATALYTIC SUBUNIT"/>
    <property type="match status" value="1"/>
</dbReference>
<protein>
    <recommendedName>
        <fullName evidence="12">DNA polymerase</fullName>
        <ecNumber evidence="12">2.7.7.7</ecNumber>
    </recommendedName>
</protein>
<dbReference type="FunFam" id="3.30.420.10:FF:000036">
    <property type="entry name" value="DNA polymerase"/>
    <property type="match status" value="1"/>
</dbReference>
<comment type="subcellular location">
    <subcellularLocation>
        <location evidence="1">Nucleus</location>
    </subcellularLocation>
</comment>
<evidence type="ECO:0000256" key="9">
    <source>
        <dbReference type="ARBA" id="ARBA00022932"/>
    </source>
</evidence>
<dbReference type="InterPro" id="IPR038256">
    <property type="entry name" value="Pol_alpha_znc_sf"/>
</dbReference>
<keyword evidence="21" id="KW-1185">Reference proteome</keyword>
<evidence type="ECO:0000259" key="18">
    <source>
        <dbReference type="Pfam" id="PF08996"/>
    </source>
</evidence>
<dbReference type="Gene3D" id="1.20.910.10">
    <property type="entry name" value="Heme oxygenase-like"/>
    <property type="match status" value="1"/>
</dbReference>
<dbReference type="Pfam" id="PF00136">
    <property type="entry name" value="DNA_pol_B"/>
    <property type="match status" value="1"/>
</dbReference>
<evidence type="ECO:0000256" key="8">
    <source>
        <dbReference type="ARBA" id="ARBA00022833"/>
    </source>
</evidence>
<dbReference type="RefSeq" id="XP_035346825.1">
    <property type="nucleotide sequence ID" value="XM_035490932.1"/>
</dbReference>
<dbReference type="Pfam" id="PF03104">
    <property type="entry name" value="DNA_pol_B_exo1"/>
    <property type="match status" value="1"/>
</dbReference>
<dbReference type="GO" id="GO:0008972">
    <property type="term" value="F:phosphomethylpyrimidine kinase activity"/>
    <property type="evidence" value="ECO:0007669"/>
    <property type="project" value="InterPro"/>
</dbReference>
<evidence type="ECO:0000256" key="3">
    <source>
        <dbReference type="ARBA" id="ARBA00022679"/>
    </source>
</evidence>
<dbReference type="FunFam" id="1.20.910.10:FF:000003">
    <property type="entry name" value="Hydroxymethylpyrimidine/phosphomethylpyrimidine kinase THI20"/>
    <property type="match status" value="1"/>
</dbReference>
<feature type="compositionally biased region" description="Polar residues" evidence="13">
    <location>
        <begin position="109"/>
        <end position="121"/>
    </location>
</feature>
<accession>A0A7H8R2Q0</accession>
<dbReference type="InterPro" id="IPR029056">
    <property type="entry name" value="Ribokinase-like"/>
</dbReference>
<dbReference type="GO" id="GO:0006272">
    <property type="term" value="P:leading strand elongation"/>
    <property type="evidence" value="ECO:0007669"/>
    <property type="project" value="TreeGrafter"/>
</dbReference>
<dbReference type="Gene3D" id="1.10.3200.20">
    <property type="entry name" value="DNA Polymerase alpha, zinc finger"/>
    <property type="match status" value="1"/>
</dbReference>
<dbReference type="InterPro" id="IPR006133">
    <property type="entry name" value="DNA-dir_DNA_pol_B_exonuc"/>
</dbReference>
<comment type="similarity">
    <text evidence="2 12">Belongs to the DNA polymerase type-B family.</text>
</comment>
<dbReference type="EMBL" id="CP055901">
    <property type="protein sequence ID" value="QKX60649.1"/>
    <property type="molecule type" value="Genomic_DNA"/>
</dbReference>
<dbReference type="InterPro" id="IPR045846">
    <property type="entry name" value="POLBc_alpha"/>
</dbReference>
<dbReference type="GO" id="GO:0003887">
    <property type="term" value="F:DNA-directed DNA polymerase activity"/>
    <property type="evidence" value="ECO:0007669"/>
    <property type="project" value="UniProtKB-KW"/>
</dbReference>
<name>A0A7H8R2Q0_TALRU</name>
<dbReference type="FunFam" id="1.10.287.690:FF:000003">
    <property type="entry name" value="DNA polymerase"/>
    <property type="match status" value="1"/>
</dbReference>
<evidence type="ECO:0000256" key="1">
    <source>
        <dbReference type="ARBA" id="ARBA00004123"/>
    </source>
</evidence>
<sequence>MPASRGAKLAELRALRAAGKKRLSTYEIEEQGSLYDEVDEEGYKKVVRERLDEDDFVVDDNGAGYADDGREVWNDERMQYSDSDDEELPARGKAAKRKREEESKRKEQINNGISKYFNASTAPAAPKSRPVATADDEAFMADLLGNVDTNVLPSRVPTKNILKSDTRRKVRILSPPLSEKSQTPKPRMRKKGDDTPIPVKEEEPDPDFDDDGPLPSMDDEENVPMSDALPSSPVSKAVERKITKIEEEDEDDMDVAQATGYSDAKISSVNMTGSRPPPKIKKEIKKETYPSPSSSSPPRAPAEVEASWDNVTSKLNILSSPATESLSFGKVRAQDVVEDDGSVQMFWLDYAEVNGSLCLFGKVKNKKTGSYVSSFVKVDNILRKLFFLPRDNRVKSGQVTDEEVDMEDVYQEVDDMMTRLKVGMHKIKPCTRKYAFELKGVPKEADYLKLLYPYDKAALPMDTKGETFSHVFGTNTALFEQFVLWKRIMGPCWLKIAEADYTAVNNASWCKFECQVAKPALITTLPDSELETPSLTLMSLSFRTQLNVKENKQEILVASARIYENVSLTETTPPEKLPCKTFTVMRPSGAAYPIGIEAEVRKQRGTYMLEKTEQILLSKFLALFERMDPDILMGHQLQEVELSVLLNRMREKKTPGWSRVGRLKRTEWPKNFNKGGGFFAERHLISGRLMCDLANDMGKSLMLKCQSWTLTEMCQLYLGEDNIRSEIDNEAALKTWATTKEGLMKYVTHCEADTYFIAALSLRLQMLSLTKVLTNLAGNSWARTLSGTRAERNEYILLHEFHRNKYICPDKYSMKLQKAEERMEDEEESTDKKKKEKYKGGLVFEPEKGLYDRFVLVMDFNSLYPSIIQEFNICFTTVDRNTTAENENEEKVPEVPSSEQGQGILPKLIATLVGRRREVKKLMKDKRATPEQLALWDTKQLALKLTANSMYGCLGYTQSRFYARPLAMLTTFKGREILRDTKELAESKQLRVIYGDTDSVMINTNMDTISDALKVGEEFKVSVNERYKLLEIDIDNVFRRLLLHAKKKYAAINMTEVDGKYIDKLEVKGLDMKRREYCALSKEVSKRLLDEILSGEDSEVVLNKVHEYLQDVRSQMEEYKVPVQKYVIYTKLSKRPDEYPNKETMPPAQVALREIARGKTIRPNDVISYVVTNGDSETGSLPPPKRSYTLQDVIKPGSELKPDVEYYLLKQIFPPIERLCAPIPGTDAVRIAECLGLDVRKYQINTSRSNSQQNAEIYPLESQIPDSVRFQDSARLNLRCRHCGQSSTFEGLASSSKMCTPHGVICSNEACGKPFSIISIVAQVESQIRAQTAKYYEGWLVCDDSSCGNRTRQMSVYGHRCLGPRGRAEGCLGRMSYEYTEKKMYNQLLYFAGLWDVDKAKSAADKEPATAKDDIRTLAEYNRMRFGTVKGIVDGRLEEIMPPKVLVIAGSDSSGGAGLEADQRVLTAHGVYSLTATTGLTAQNTLGVQDIHIVPSGFVRKQINAALDDVGADVVKLGMLSSAETVDVIAEELTRHAVKTIVLDPVMVSTSGSRLLPSNAIENVRTKLLPLTTVLTPNIPEAQLLLESAGVSFTKPENIDDMIALAKKVQGLGSKAVLLKGGHLPLTSDRKIAKSPADSKIVVDILFTADNDEEQVTLTETEFLVSRNTHGTGCSLASAIAANLALGNNLKKSIRAAVKYVEAGIKTSVDMGQGSGPINHFHSFYMLPFAPGQFIDYVLSREDIEPIWHRFTHHAFVEGMGQAALPVDKFRDYLVQDYLYLVHFARSNALASYKARSMESIAASAKIVLHIKTEMALHIDYCATFGLTRDEMESTPENQACVAYSRYILDIGQSEDWFALQVALAPCLIGYGAIARRLYDDTTNTVRGEKDNRYWKWIENYTAEDYTDAVKTGSALLEDHMQQVSPHRMEQLIKIFKRATELEIGFWDMGMGL</sequence>
<evidence type="ECO:0000256" key="12">
    <source>
        <dbReference type="RuleBase" id="RU000442"/>
    </source>
</evidence>
<evidence type="ECO:0000256" key="13">
    <source>
        <dbReference type="SAM" id="MobiDB-lite"/>
    </source>
</evidence>
<dbReference type="InterPro" id="IPR015088">
    <property type="entry name" value="Znf_DNA-dir_DNA_pol_B_alpha"/>
</dbReference>
<dbReference type="Pfam" id="PF08996">
    <property type="entry name" value="zf-DNA_Pol"/>
    <property type="match status" value="1"/>
</dbReference>
<dbReference type="EC" id="2.7.7.7" evidence="12"/>
<dbReference type="InterPro" id="IPR024647">
    <property type="entry name" value="DNA_pol_a_cat_su_N"/>
</dbReference>
<keyword evidence="8" id="KW-0862">Zinc</keyword>
<dbReference type="InterPro" id="IPR017964">
    <property type="entry name" value="DNA-dir_DNA_pol_B_CS"/>
</dbReference>
<dbReference type="NCBIfam" id="TIGR00097">
    <property type="entry name" value="HMP-P_kinase"/>
    <property type="match status" value="1"/>
</dbReference>
<dbReference type="GeneID" id="55995285"/>
<dbReference type="GO" id="GO:0003697">
    <property type="term" value="F:single-stranded DNA binding"/>
    <property type="evidence" value="ECO:0007669"/>
    <property type="project" value="TreeGrafter"/>
</dbReference>
<evidence type="ECO:0000259" key="15">
    <source>
        <dbReference type="Pfam" id="PF03070"/>
    </source>
</evidence>
<dbReference type="NCBIfam" id="TIGR00592">
    <property type="entry name" value="pol2"/>
    <property type="match status" value="1"/>
</dbReference>
<evidence type="ECO:0000256" key="5">
    <source>
        <dbReference type="ARBA" id="ARBA00022705"/>
    </source>
</evidence>
<keyword evidence="4 12" id="KW-0548">Nucleotidyltransferase</keyword>
<dbReference type="GO" id="GO:0000166">
    <property type="term" value="F:nucleotide binding"/>
    <property type="evidence" value="ECO:0007669"/>
    <property type="project" value="InterPro"/>
</dbReference>
<dbReference type="Gene3D" id="6.10.10.100">
    <property type="match status" value="1"/>
</dbReference>
<dbReference type="Gene3D" id="3.40.1190.20">
    <property type="match status" value="1"/>
</dbReference>
<dbReference type="GO" id="GO:0006281">
    <property type="term" value="P:DNA repair"/>
    <property type="evidence" value="ECO:0007669"/>
    <property type="project" value="UniProtKB-ARBA"/>
</dbReference>
<keyword evidence="5 12" id="KW-0235">DNA replication</keyword>
<keyword evidence="7" id="KW-0863">Zinc-finger</keyword>
<dbReference type="InterPro" id="IPR036397">
    <property type="entry name" value="RNaseH_sf"/>
</dbReference>
<dbReference type="Gene3D" id="1.10.132.60">
    <property type="entry name" value="DNA polymerase family B, C-terminal domain"/>
    <property type="match status" value="1"/>
</dbReference>
<feature type="domain" description="DNA-directed DNA polymerase family B multifunctional" evidence="14">
    <location>
        <begin position="780"/>
        <end position="1223"/>
    </location>
</feature>
<dbReference type="GO" id="GO:0005658">
    <property type="term" value="C:alpha DNA polymerase:primase complex"/>
    <property type="evidence" value="ECO:0007669"/>
    <property type="project" value="TreeGrafter"/>
</dbReference>
<dbReference type="Gene3D" id="2.40.50.730">
    <property type="match status" value="1"/>
</dbReference>
<dbReference type="NCBIfam" id="TIGR04306">
    <property type="entry name" value="salvage_TenA"/>
    <property type="match status" value="1"/>
</dbReference>
<dbReference type="InterPro" id="IPR023211">
    <property type="entry name" value="DNA_pol_palm_dom_sf"/>
</dbReference>
<keyword evidence="9 12" id="KW-0239">DNA-directed DNA polymerase</keyword>
<feature type="domain" description="DNA polymerase alpha catalytic subunit N-terminal" evidence="19">
    <location>
        <begin position="9"/>
        <end position="73"/>
    </location>
</feature>
<dbReference type="InterPro" id="IPR006134">
    <property type="entry name" value="DNA-dir_DNA_pol_B_multi_dom"/>
</dbReference>
<dbReference type="SUPFAM" id="SSF53613">
    <property type="entry name" value="Ribokinase-like"/>
    <property type="match status" value="1"/>
</dbReference>
<evidence type="ECO:0000259" key="19">
    <source>
        <dbReference type="Pfam" id="PF12254"/>
    </source>
</evidence>
<dbReference type="GO" id="GO:0050334">
    <property type="term" value="F:thiaminase activity"/>
    <property type="evidence" value="ECO:0007669"/>
    <property type="project" value="InterPro"/>
</dbReference>
<evidence type="ECO:0000313" key="21">
    <source>
        <dbReference type="Proteomes" id="UP000509510"/>
    </source>
</evidence>
<dbReference type="GO" id="GO:0006273">
    <property type="term" value="P:lagging strand elongation"/>
    <property type="evidence" value="ECO:0007669"/>
    <property type="project" value="TreeGrafter"/>
</dbReference>
<evidence type="ECO:0000256" key="2">
    <source>
        <dbReference type="ARBA" id="ARBA00005755"/>
    </source>
</evidence>